<organism evidence="3 4">
    <name type="scientific">Salinibacillus xinjiangensis</name>
    <dbReference type="NCBI Taxonomy" id="1229268"/>
    <lineage>
        <taxon>Bacteria</taxon>
        <taxon>Bacillati</taxon>
        <taxon>Bacillota</taxon>
        <taxon>Bacilli</taxon>
        <taxon>Bacillales</taxon>
        <taxon>Bacillaceae</taxon>
        <taxon>Salinibacillus</taxon>
    </lineage>
</organism>
<protein>
    <recommendedName>
        <fullName evidence="5">CAP domain-containing protein</fullName>
    </recommendedName>
</protein>
<dbReference type="Pfam" id="PF00188">
    <property type="entry name" value="CAP"/>
    <property type="match status" value="1"/>
</dbReference>
<evidence type="ECO:0000259" key="2">
    <source>
        <dbReference type="Pfam" id="PF14504"/>
    </source>
</evidence>
<dbReference type="Proteomes" id="UP000480185">
    <property type="component" value="Unassembled WGS sequence"/>
</dbReference>
<evidence type="ECO:0000313" key="4">
    <source>
        <dbReference type="Proteomes" id="UP000480185"/>
    </source>
</evidence>
<dbReference type="PANTHER" id="PTHR31157">
    <property type="entry name" value="SCP DOMAIN-CONTAINING PROTEIN"/>
    <property type="match status" value="1"/>
</dbReference>
<evidence type="ECO:0008006" key="5">
    <source>
        <dbReference type="Google" id="ProtNLM"/>
    </source>
</evidence>
<accession>A0A6G1X3J7</accession>
<dbReference type="RefSeq" id="WP_153727462.1">
    <property type="nucleotide sequence ID" value="NZ_WJNH01000002.1"/>
</dbReference>
<dbReference type="InterPro" id="IPR029410">
    <property type="entry name" value="CAP_assoc"/>
</dbReference>
<reference evidence="3 4" key="1">
    <citation type="submission" date="2019-11" db="EMBL/GenBank/DDBJ databases">
        <authorList>
            <person name="Li J."/>
        </authorList>
    </citation>
    <scope>NUCLEOTIDE SEQUENCE [LARGE SCALE GENOMIC DNA]</scope>
    <source>
        <strain evidence="3 4">J4</strain>
    </source>
</reference>
<feature type="domain" description="CAP-associated" evidence="2">
    <location>
        <begin position="68"/>
        <end position="205"/>
    </location>
</feature>
<dbReference type="InterPro" id="IPR014044">
    <property type="entry name" value="CAP_dom"/>
</dbReference>
<sequence>MKKILGFVITVAIIYLFIEDKPLPFNSMTTNMLFEQTELPYFETNIDEKKTLPARIFEGDLFQLFSATKDDVLDILGEPDRKDPTSFGYEWWVYEGISGQYIQVGMKDQKSVTVFATGTDLPMSPVNIGDKYSHVEEYFPFNEKIEFETEQGSYHFELDDEELTQKPLVKFKNDYFAQFYFDTFTNELSSLRLMDSETLLHMKPFSLKYYGRIPEASPTNGEWEKIQAGREKQILAISNQIRQRFLLDPFQWDESVAEVAFSHSKDMVINNYFSHYDPDGDGLKERLTKNNVKYLSAGENIAAQYPDAASAVEGWLNSEGHRRALLNADFTHLGSGVYRDYYTQNFVQKLQ</sequence>
<keyword evidence="4" id="KW-1185">Reference proteome</keyword>
<dbReference type="PANTHER" id="PTHR31157:SF26">
    <property type="entry name" value="SCP-LIKE EXTRACELLULAR PROTEIN"/>
    <property type="match status" value="1"/>
</dbReference>
<dbReference type="InterPro" id="IPR035940">
    <property type="entry name" value="CAP_sf"/>
</dbReference>
<proteinExistence type="predicted"/>
<evidence type="ECO:0000313" key="3">
    <source>
        <dbReference type="EMBL" id="MRG85522.1"/>
    </source>
</evidence>
<feature type="domain" description="SCP" evidence="1">
    <location>
        <begin position="239"/>
        <end position="348"/>
    </location>
</feature>
<dbReference type="AlphaFoldDB" id="A0A6G1X3J7"/>
<evidence type="ECO:0000259" key="1">
    <source>
        <dbReference type="Pfam" id="PF00188"/>
    </source>
</evidence>
<dbReference type="Pfam" id="PF14504">
    <property type="entry name" value="CAP_assoc_N"/>
    <property type="match status" value="1"/>
</dbReference>
<dbReference type="OrthoDB" id="9783944at2"/>
<dbReference type="SUPFAM" id="SSF55797">
    <property type="entry name" value="PR-1-like"/>
    <property type="match status" value="1"/>
</dbReference>
<gene>
    <name evidence="3" type="ORF">GH754_04155</name>
</gene>
<dbReference type="EMBL" id="WJNH01000002">
    <property type="protein sequence ID" value="MRG85522.1"/>
    <property type="molecule type" value="Genomic_DNA"/>
</dbReference>
<dbReference type="Gene3D" id="3.40.33.10">
    <property type="entry name" value="CAP"/>
    <property type="match status" value="1"/>
</dbReference>
<dbReference type="CDD" id="cd05379">
    <property type="entry name" value="CAP_bacterial"/>
    <property type="match status" value="1"/>
</dbReference>
<comment type="caution">
    <text evidence="3">The sequence shown here is derived from an EMBL/GenBank/DDBJ whole genome shotgun (WGS) entry which is preliminary data.</text>
</comment>
<name>A0A6G1X3J7_9BACI</name>